<dbReference type="AlphaFoldDB" id="A0A180GNB6"/>
<evidence type="ECO:0000313" key="6">
    <source>
        <dbReference type="Proteomes" id="UP000005240"/>
    </source>
</evidence>
<dbReference type="STRING" id="630390.A0A180GNB6"/>
<organism evidence="4">
    <name type="scientific">Puccinia triticina (isolate 1-1 / race 1 (BBBD))</name>
    <name type="common">Brown leaf rust fungus</name>
    <dbReference type="NCBI Taxonomy" id="630390"/>
    <lineage>
        <taxon>Eukaryota</taxon>
        <taxon>Fungi</taxon>
        <taxon>Dikarya</taxon>
        <taxon>Basidiomycota</taxon>
        <taxon>Pucciniomycotina</taxon>
        <taxon>Pucciniomycetes</taxon>
        <taxon>Pucciniales</taxon>
        <taxon>Pucciniaceae</taxon>
        <taxon>Puccinia</taxon>
    </lineage>
</organism>
<keyword evidence="2" id="KW-0472">Membrane</keyword>
<dbReference type="EMBL" id="ADAS02000042">
    <property type="protein sequence ID" value="OAV94210.1"/>
    <property type="molecule type" value="Genomic_DNA"/>
</dbReference>
<dbReference type="OrthoDB" id="413008at2759"/>
<evidence type="ECO:0000313" key="5">
    <source>
        <dbReference type="EnsemblFungi" id="PTTG_27070-t43_1-p1"/>
    </source>
</evidence>
<dbReference type="InterPro" id="IPR051361">
    <property type="entry name" value="ThrE/Ser_Exporter"/>
</dbReference>
<dbReference type="PANTHER" id="PTHR31082">
    <property type="entry name" value="PHEROMONE-REGULATED MEMBRANE PROTEIN 10"/>
    <property type="match status" value="1"/>
</dbReference>
<evidence type="ECO:0000313" key="4">
    <source>
        <dbReference type="EMBL" id="OAV94210.1"/>
    </source>
</evidence>
<keyword evidence="6" id="KW-1185">Reference proteome</keyword>
<reference evidence="5" key="4">
    <citation type="submission" date="2025-05" db="UniProtKB">
        <authorList>
            <consortium name="EnsemblFungi"/>
        </authorList>
    </citation>
    <scope>IDENTIFICATION</scope>
    <source>
        <strain evidence="5">isolate 1-1 / race 1 (BBBD)</strain>
    </source>
</reference>
<reference evidence="4" key="1">
    <citation type="submission" date="2009-11" db="EMBL/GenBank/DDBJ databases">
        <authorList>
            <consortium name="The Broad Institute Genome Sequencing Platform"/>
            <person name="Ward D."/>
            <person name="Feldgarden M."/>
            <person name="Earl A."/>
            <person name="Young S.K."/>
            <person name="Zeng Q."/>
            <person name="Koehrsen M."/>
            <person name="Alvarado L."/>
            <person name="Berlin A."/>
            <person name="Bochicchio J."/>
            <person name="Borenstein D."/>
            <person name="Chapman S.B."/>
            <person name="Chen Z."/>
            <person name="Engels R."/>
            <person name="Freedman E."/>
            <person name="Gellesch M."/>
            <person name="Goldberg J."/>
            <person name="Griggs A."/>
            <person name="Gujja S."/>
            <person name="Heilman E."/>
            <person name="Heiman D."/>
            <person name="Hepburn T."/>
            <person name="Howarth C."/>
            <person name="Jen D."/>
            <person name="Larson L."/>
            <person name="Lewis B."/>
            <person name="Mehta T."/>
            <person name="Park D."/>
            <person name="Pearson M."/>
            <person name="Roberts A."/>
            <person name="Saif S."/>
            <person name="Shea T."/>
            <person name="Shenoy N."/>
            <person name="Sisk P."/>
            <person name="Stolte C."/>
            <person name="Sykes S."/>
            <person name="Thomson T."/>
            <person name="Walk T."/>
            <person name="White J."/>
            <person name="Yandava C."/>
            <person name="Izard J."/>
            <person name="Baranova O.V."/>
            <person name="Blanton J.M."/>
            <person name="Tanner A.C."/>
            <person name="Dewhirst F.E."/>
            <person name="Haas B."/>
            <person name="Nusbaum C."/>
            <person name="Birren B."/>
        </authorList>
    </citation>
    <scope>NUCLEOTIDE SEQUENCE [LARGE SCALE GENOMIC DNA]</scope>
    <source>
        <strain evidence="4">1-1 BBBD Race 1</strain>
    </source>
</reference>
<reference evidence="4" key="2">
    <citation type="submission" date="2016-05" db="EMBL/GenBank/DDBJ databases">
        <title>Comparative analysis highlights variable genome content of wheat rusts and divergence of the mating loci.</title>
        <authorList>
            <person name="Cuomo C.A."/>
            <person name="Bakkeren G."/>
            <person name="Szabo L."/>
            <person name="Khalil H."/>
            <person name="Joly D."/>
            <person name="Goldberg J."/>
            <person name="Young S."/>
            <person name="Zeng Q."/>
            <person name="Fellers J."/>
        </authorList>
    </citation>
    <scope>NUCLEOTIDE SEQUENCE [LARGE SCALE GENOMIC DNA]</scope>
    <source>
        <strain evidence="4">1-1 BBBD Race 1</strain>
    </source>
</reference>
<feature type="transmembrane region" description="Helical" evidence="2">
    <location>
        <begin position="38"/>
        <end position="61"/>
    </location>
</feature>
<dbReference type="VEuPathDB" id="FungiDB:PTTG_27070"/>
<evidence type="ECO:0000256" key="2">
    <source>
        <dbReference type="SAM" id="Phobius"/>
    </source>
</evidence>
<feature type="domain" description="Threonine/serine exporter-like N-terminal" evidence="3">
    <location>
        <begin position="40"/>
        <end position="125"/>
    </location>
</feature>
<gene>
    <name evidence="4" type="ORF">PTTG_27070</name>
</gene>
<accession>A0A180GNB6</accession>
<dbReference type="InterPro" id="IPR010619">
    <property type="entry name" value="ThrE-like_N"/>
</dbReference>
<name>A0A180GNB6_PUCT1</name>
<proteinExistence type="inferred from homology"/>
<sequence length="127" mass="13731">MYSAWHFPFGMTLRRNIWCGLQGKRPSNCKNHRIEENLGAMCSAFIGPAVFSASFLRVLISTPLGAGLATTQLFVANKSDVLSQIFNIVVTGFTSFVAAGLASTSYFCYSAVIASSIILILPGWLVC</sequence>
<keyword evidence="2" id="KW-1133">Transmembrane helix</keyword>
<dbReference type="Pfam" id="PF06738">
    <property type="entry name" value="ThrE"/>
    <property type="match status" value="1"/>
</dbReference>
<dbReference type="GO" id="GO:0022857">
    <property type="term" value="F:transmembrane transporter activity"/>
    <property type="evidence" value="ECO:0007669"/>
    <property type="project" value="InterPro"/>
</dbReference>
<dbReference type="EnsemblFungi" id="PTTG_27070-t43_1">
    <property type="protein sequence ID" value="PTTG_27070-t43_1-p1"/>
    <property type="gene ID" value="PTTG_27070"/>
</dbReference>
<feature type="transmembrane region" description="Helical" evidence="2">
    <location>
        <begin position="81"/>
        <end position="99"/>
    </location>
</feature>
<evidence type="ECO:0000259" key="3">
    <source>
        <dbReference type="Pfam" id="PF06738"/>
    </source>
</evidence>
<dbReference type="PANTHER" id="PTHR31082:SF4">
    <property type="entry name" value="PHEROMONE-REGULATED MEMBRANE PROTEIN 10"/>
    <property type="match status" value="1"/>
</dbReference>
<protein>
    <recommendedName>
        <fullName evidence="3">Threonine/serine exporter-like N-terminal domain-containing protein</fullName>
    </recommendedName>
</protein>
<dbReference type="Proteomes" id="UP000005240">
    <property type="component" value="Unassembled WGS sequence"/>
</dbReference>
<evidence type="ECO:0000256" key="1">
    <source>
        <dbReference type="ARBA" id="ARBA00034125"/>
    </source>
</evidence>
<comment type="similarity">
    <text evidence="1">Belongs to the ThrE exporter (TC 2.A.79) family.</text>
</comment>
<feature type="transmembrane region" description="Helical" evidence="2">
    <location>
        <begin position="106"/>
        <end position="126"/>
    </location>
</feature>
<keyword evidence="2" id="KW-0812">Transmembrane</keyword>
<reference evidence="5 6" key="3">
    <citation type="journal article" date="2017" name="G3 (Bethesda)">
        <title>Comparative analysis highlights variable genome content of wheat rusts and divergence of the mating loci.</title>
        <authorList>
            <person name="Cuomo C.A."/>
            <person name="Bakkeren G."/>
            <person name="Khalil H.B."/>
            <person name="Panwar V."/>
            <person name="Joly D."/>
            <person name="Linning R."/>
            <person name="Sakthikumar S."/>
            <person name="Song X."/>
            <person name="Adiconis X."/>
            <person name="Fan L."/>
            <person name="Goldberg J.M."/>
            <person name="Levin J.Z."/>
            <person name="Young S."/>
            <person name="Zeng Q."/>
            <person name="Anikster Y."/>
            <person name="Bruce M."/>
            <person name="Wang M."/>
            <person name="Yin C."/>
            <person name="McCallum B."/>
            <person name="Szabo L.J."/>
            <person name="Hulbert S."/>
            <person name="Chen X."/>
            <person name="Fellers J.P."/>
        </authorList>
    </citation>
    <scope>NUCLEOTIDE SEQUENCE</scope>
    <source>
        <strain evidence="5">isolate 1-1 / race 1 (BBBD)</strain>
        <strain evidence="6">Isolate 1-1 / race 1 (BBBD)</strain>
    </source>
</reference>